<dbReference type="HOGENOM" id="CLU_023205_2_1_1"/>
<evidence type="ECO:0000313" key="3">
    <source>
        <dbReference type="EMBL" id="KDQ50794.1"/>
    </source>
</evidence>
<organism evidence="3 4">
    <name type="scientific">Jaapia argillacea MUCL 33604</name>
    <dbReference type="NCBI Taxonomy" id="933084"/>
    <lineage>
        <taxon>Eukaryota</taxon>
        <taxon>Fungi</taxon>
        <taxon>Dikarya</taxon>
        <taxon>Basidiomycota</taxon>
        <taxon>Agaricomycotina</taxon>
        <taxon>Agaricomycetes</taxon>
        <taxon>Agaricomycetidae</taxon>
        <taxon>Jaapiales</taxon>
        <taxon>Jaapiaceae</taxon>
        <taxon>Jaapia</taxon>
    </lineage>
</organism>
<dbReference type="InterPro" id="IPR050791">
    <property type="entry name" value="Aldo-Keto_reductase"/>
</dbReference>
<proteinExistence type="predicted"/>
<dbReference type="GO" id="GO:0005737">
    <property type="term" value="C:cytoplasm"/>
    <property type="evidence" value="ECO:0007669"/>
    <property type="project" value="TreeGrafter"/>
</dbReference>
<dbReference type="OrthoDB" id="37537at2759"/>
<keyword evidence="4" id="KW-1185">Reference proteome</keyword>
<dbReference type="PANTHER" id="PTHR43625">
    <property type="entry name" value="AFLATOXIN B1 ALDEHYDE REDUCTASE"/>
    <property type="match status" value="1"/>
</dbReference>
<dbReference type="InterPro" id="IPR023210">
    <property type="entry name" value="NADP_OxRdtase_dom"/>
</dbReference>
<protein>
    <recommendedName>
        <fullName evidence="2">NADP-dependent oxidoreductase domain-containing protein</fullName>
    </recommendedName>
</protein>
<dbReference type="PANTHER" id="PTHR43625:SF40">
    <property type="entry name" value="ALDO-KETO REDUCTASE YAKC [NADP(+)]"/>
    <property type="match status" value="1"/>
</dbReference>
<dbReference type="STRING" id="933084.A0A067P7N4"/>
<feature type="domain" description="NADP-dependent oxidoreductase" evidence="2">
    <location>
        <begin position="16"/>
        <end position="306"/>
    </location>
</feature>
<dbReference type="FunCoup" id="A0A067P7N4">
    <property type="interactions" value="317"/>
</dbReference>
<dbReference type="Pfam" id="PF00248">
    <property type="entry name" value="Aldo_ket_red"/>
    <property type="match status" value="1"/>
</dbReference>
<dbReference type="InterPro" id="IPR036812">
    <property type="entry name" value="NAD(P)_OxRdtase_dom_sf"/>
</dbReference>
<dbReference type="Gene3D" id="3.20.20.100">
    <property type="entry name" value="NADP-dependent oxidoreductase domain"/>
    <property type="match status" value="1"/>
</dbReference>
<dbReference type="SUPFAM" id="SSF51430">
    <property type="entry name" value="NAD(P)-linked oxidoreductase"/>
    <property type="match status" value="1"/>
</dbReference>
<evidence type="ECO:0000259" key="2">
    <source>
        <dbReference type="Pfam" id="PF00248"/>
    </source>
</evidence>
<reference evidence="4" key="1">
    <citation type="journal article" date="2014" name="Proc. Natl. Acad. Sci. U.S.A.">
        <title>Extensive sampling of basidiomycete genomes demonstrates inadequacy of the white-rot/brown-rot paradigm for wood decay fungi.</title>
        <authorList>
            <person name="Riley R."/>
            <person name="Salamov A.A."/>
            <person name="Brown D.W."/>
            <person name="Nagy L.G."/>
            <person name="Floudas D."/>
            <person name="Held B.W."/>
            <person name="Levasseur A."/>
            <person name="Lombard V."/>
            <person name="Morin E."/>
            <person name="Otillar R."/>
            <person name="Lindquist E.A."/>
            <person name="Sun H."/>
            <person name="LaButti K.M."/>
            <person name="Schmutz J."/>
            <person name="Jabbour D."/>
            <person name="Luo H."/>
            <person name="Baker S.E."/>
            <person name="Pisabarro A.G."/>
            <person name="Walton J.D."/>
            <person name="Blanchette R.A."/>
            <person name="Henrissat B."/>
            <person name="Martin F."/>
            <person name="Cullen D."/>
            <person name="Hibbett D.S."/>
            <person name="Grigoriev I.V."/>
        </authorList>
    </citation>
    <scope>NUCLEOTIDE SEQUENCE [LARGE SCALE GENOMIC DNA]</scope>
    <source>
        <strain evidence="4">MUCL 33604</strain>
    </source>
</reference>
<dbReference type="Proteomes" id="UP000027265">
    <property type="component" value="Unassembled WGS sequence"/>
</dbReference>
<dbReference type="EMBL" id="KL197755">
    <property type="protein sequence ID" value="KDQ50794.1"/>
    <property type="molecule type" value="Genomic_DNA"/>
</dbReference>
<dbReference type="InterPro" id="IPR020471">
    <property type="entry name" value="AKR"/>
</dbReference>
<evidence type="ECO:0000313" key="4">
    <source>
        <dbReference type="Proteomes" id="UP000027265"/>
    </source>
</evidence>
<dbReference type="GO" id="GO:0016491">
    <property type="term" value="F:oxidoreductase activity"/>
    <property type="evidence" value="ECO:0007669"/>
    <property type="project" value="UniProtKB-KW"/>
</dbReference>
<name>A0A067P7N4_9AGAM</name>
<dbReference type="AlphaFoldDB" id="A0A067P7N4"/>
<evidence type="ECO:0000256" key="1">
    <source>
        <dbReference type="ARBA" id="ARBA00023002"/>
    </source>
</evidence>
<sequence>MTSATRKIGNTEVSAIGYGAMAYATTAEEDWFKIFDALLEKGCTFWDTANVYGQSEEMIGKWFKKTGNRSKIFLATKFGFTMSDAGQRFINGDPSQVRPRLEESLAKLRTDYVDLYYLHRADPLVPIEKTVAAMAELVKEGKVHHLGLSEISSQTLRRAHAVHPISAIQVEYSPFTLDIEDPKIGLLKTARELGVTVVAYSPLGRGLITGQYKGPEDFPAEDFRRHIDRYSTENFPNILKLASGLAEIGKRHDATAGQVALAWLLAQGDDVIPIPGTRQIKYLEENLAAIKVKLTSRDIEEVREIAAKADAAHGDRYPAFIMQYMFVDTPEL</sequence>
<dbReference type="InParanoid" id="A0A067P7N4"/>
<keyword evidence="1" id="KW-0560">Oxidoreductase</keyword>
<dbReference type="PRINTS" id="PR00069">
    <property type="entry name" value="ALDKETRDTASE"/>
</dbReference>
<gene>
    <name evidence="3" type="ORF">JAAARDRAFT_141386</name>
</gene>
<accession>A0A067P7N4</accession>